<keyword evidence="1" id="KW-0812">Transmembrane</keyword>
<evidence type="ECO:0000313" key="3">
    <source>
        <dbReference type="Proteomes" id="UP001208567"/>
    </source>
</evidence>
<evidence type="ECO:0000313" key="2">
    <source>
        <dbReference type="EMBL" id="GLC30847.1"/>
    </source>
</evidence>
<evidence type="ECO:0000256" key="1">
    <source>
        <dbReference type="SAM" id="Phobius"/>
    </source>
</evidence>
<keyword evidence="1" id="KW-0472">Membrane</keyword>
<feature type="transmembrane region" description="Helical" evidence="1">
    <location>
        <begin position="124"/>
        <end position="149"/>
    </location>
</feature>
<organism evidence="2 3">
    <name type="scientific">Clostridium omnivorum</name>
    <dbReference type="NCBI Taxonomy" id="1604902"/>
    <lineage>
        <taxon>Bacteria</taxon>
        <taxon>Bacillati</taxon>
        <taxon>Bacillota</taxon>
        <taxon>Clostridia</taxon>
        <taxon>Eubacteriales</taxon>
        <taxon>Clostridiaceae</taxon>
        <taxon>Clostridium</taxon>
    </lineage>
</organism>
<name>A0ABQ5N6M8_9CLOT</name>
<reference evidence="2 3" key="1">
    <citation type="journal article" date="2024" name="Int. J. Syst. Evol. Microbiol.">
        <title>Clostridium omnivorum sp. nov., isolated from anoxic soil under the treatment of reductive soil disinfestation.</title>
        <authorList>
            <person name="Ueki A."/>
            <person name="Tonouchi A."/>
            <person name="Kaku N."/>
            <person name="Honma S."/>
            <person name="Ueki K."/>
        </authorList>
    </citation>
    <scope>NUCLEOTIDE SEQUENCE [LARGE SCALE GENOMIC DNA]</scope>
    <source>
        <strain evidence="2 3">E14</strain>
    </source>
</reference>
<protein>
    <submittedName>
        <fullName evidence="2">Uncharacterized protein</fullName>
    </submittedName>
</protein>
<feature type="transmembrane region" description="Helical" evidence="1">
    <location>
        <begin position="156"/>
        <end position="175"/>
    </location>
</feature>
<feature type="transmembrane region" description="Helical" evidence="1">
    <location>
        <begin position="99"/>
        <end position="118"/>
    </location>
</feature>
<sequence length="176" mass="19517">MKNGVEVKKPLIQNAKERKRVSVALVILALSAAIIIFFMISGSTINFRTIRKLGGAAGTLAEIGFIFAIAMFVIRRIIKKVDLKSFKPMVVTLAKLAREWHVPVAITAFSAIIIHVYIMLSRGFIFSLTYISGISALLVLAVLMISGIFRYKRKGVKLHMVLGISFIVMMIIHLIS</sequence>
<accession>A0ABQ5N6M8</accession>
<dbReference type="EMBL" id="BRXR01000001">
    <property type="protein sequence ID" value="GLC30847.1"/>
    <property type="molecule type" value="Genomic_DNA"/>
</dbReference>
<dbReference type="Proteomes" id="UP001208567">
    <property type="component" value="Unassembled WGS sequence"/>
</dbReference>
<feature type="transmembrane region" description="Helical" evidence="1">
    <location>
        <begin position="21"/>
        <end position="40"/>
    </location>
</feature>
<keyword evidence="3" id="KW-1185">Reference proteome</keyword>
<proteinExistence type="predicted"/>
<gene>
    <name evidence="2" type="ORF">bsdE14_22570</name>
</gene>
<comment type="caution">
    <text evidence="2">The sequence shown here is derived from an EMBL/GenBank/DDBJ whole genome shotgun (WGS) entry which is preliminary data.</text>
</comment>
<keyword evidence="1" id="KW-1133">Transmembrane helix</keyword>
<feature type="transmembrane region" description="Helical" evidence="1">
    <location>
        <begin position="60"/>
        <end position="78"/>
    </location>
</feature>